<comment type="caution">
    <text evidence="15">The sequence shown here is derived from an EMBL/GenBank/DDBJ whole genome shotgun (WGS) entry which is preliminary data.</text>
</comment>
<dbReference type="InterPro" id="IPR050765">
    <property type="entry name" value="Riboflavin_Biosynth_HTPR"/>
</dbReference>
<keyword evidence="6 10" id="KW-0686">Riboflavin biosynthesis</keyword>
<keyword evidence="8 10" id="KW-0560">Oxidoreductase</keyword>
<protein>
    <recommendedName>
        <fullName evidence="10">Riboflavin biosynthesis protein RibD</fullName>
    </recommendedName>
    <domain>
        <recommendedName>
            <fullName evidence="10">Diaminohydroxyphosphoribosylaminopyrimidine deaminase</fullName>
            <shortName evidence="10">DRAP deaminase</shortName>
            <ecNumber evidence="10">3.5.4.26</ecNumber>
        </recommendedName>
        <alternativeName>
            <fullName evidence="10">Riboflavin-specific deaminase</fullName>
        </alternativeName>
    </domain>
    <domain>
        <recommendedName>
            <fullName evidence="10">5-amino-6-(5-phosphoribosylamino)uracil reductase</fullName>
            <ecNumber evidence="10">1.1.1.193</ecNumber>
        </recommendedName>
        <alternativeName>
            <fullName evidence="10">HTP reductase</fullName>
        </alternativeName>
    </domain>
</protein>
<dbReference type="GO" id="GO:0009231">
    <property type="term" value="P:riboflavin biosynthetic process"/>
    <property type="evidence" value="ECO:0007669"/>
    <property type="project" value="UniProtKB-UniPathway"/>
</dbReference>
<evidence type="ECO:0000256" key="9">
    <source>
        <dbReference type="ARBA" id="ARBA00023268"/>
    </source>
</evidence>
<keyword evidence="10 13" id="KW-0862">Zinc</keyword>
<dbReference type="InterPro" id="IPR011549">
    <property type="entry name" value="RibD_C"/>
</dbReference>
<dbReference type="InterPro" id="IPR002734">
    <property type="entry name" value="RibDG_C"/>
</dbReference>
<dbReference type="NCBIfam" id="TIGR00326">
    <property type="entry name" value="eubact_ribD"/>
    <property type="match status" value="1"/>
</dbReference>
<dbReference type="SUPFAM" id="SSF53927">
    <property type="entry name" value="Cytidine deaminase-like"/>
    <property type="match status" value="1"/>
</dbReference>
<evidence type="ECO:0000256" key="11">
    <source>
        <dbReference type="PIRSR" id="PIRSR006769-1"/>
    </source>
</evidence>
<evidence type="ECO:0000256" key="12">
    <source>
        <dbReference type="PIRSR" id="PIRSR006769-2"/>
    </source>
</evidence>
<keyword evidence="10 13" id="KW-0479">Metal-binding</keyword>
<feature type="binding site" evidence="12">
    <location>
        <position position="286"/>
    </location>
    <ligand>
        <name>substrate</name>
    </ligand>
</feature>
<evidence type="ECO:0000313" key="15">
    <source>
        <dbReference type="EMBL" id="KAA9010716.1"/>
    </source>
</evidence>
<organism evidence="15 16">
    <name type="scientific">Histidinibacterium aquaticum</name>
    <dbReference type="NCBI Taxonomy" id="2613962"/>
    <lineage>
        <taxon>Bacteria</taxon>
        <taxon>Pseudomonadati</taxon>
        <taxon>Pseudomonadota</taxon>
        <taxon>Alphaproteobacteria</taxon>
        <taxon>Rhodobacterales</taxon>
        <taxon>Paracoccaceae</taxon>
        <taxon>Histidinibacterium</taxon>
    </lineage>
</organism>
<evidence type="ECO:0000256" key="1">
    <source>
        <dbReference type="ARBA" id="ARBA00002151"/>
    </source>
</evidence>
<feature type="binding site" evidence="13">
    <location>
        <position position="44"/>
    </location>
    <ligand>
        <name>Zn(2+)</name>
        <dbReference type="ChEBI" id="CHEBI:29105"/>
        <note>catalytic</note>
    </ligand>
</feature>
<feature type="binding site" evidence="12">
    <location>
        <position position="176"/>
    </location>
    <ligand>
        <name>substrate</name>
    </ligand>
</feature>
<dbReference type="InterPro" id="IPR016193">
    <property type="entry name" value="Cytidine_deaminase-like"/>
</dbReference>
<evidence type="ECO:0000256" key="4">
    <source>
        <dbReference type="ARBA" id="ARBA00005259"/>
    </source>
</evidence>
<evidence type="ECO:0000256" key="5">
    <source>
        <dbReference type="ARBA" id="ARBA00007417"/>
    </source>
</evidence>
<comment type="catalytic activity">
    <reaction evidence="10">
        <text>2,5-diamino-6-hydroxy-4-(5-phosphoribosylamino)-pyrimidine + H2O + H(+) = 5-amino-6-(5-phospho-D-ribosylamino)uracil + NH4(+)</text>
        <dbReference type="Rhea" id="RHEA:21868"/>
        <dbReference type="ChEBI" id="CHEBI:15377"/>
        <dbReference type="ChEBI" id="CHEBI:15378"/>
        <dbReference type="ChEBI" id="CHEBI:28938"/>
        <dbReference type="ChEBI" id="CHEBI:58453"/>
        <dbReference type="ChEBI" id="CHEBI:58614"/>
        <dbReference type="EC" id="3.5.4.26"/>
    </reaction>
</comment>
<dbReference type="InterPro" id="IPR024072">
    <property type="entry name" value="DHFR-like_dom_sf"/>
</dbReference>
<evidence type="ECO:0000256" key="8">
    <source>
        <dbReference type="ARBA" id="ARBA00023002"/>
    </source>
</evidence>
<accession>A0A5J5GQU7</accession>
<evidence type="ECO:0000256" key="6">
    <source>
        <dbReference type="ARBA" id="ARBA00022619"/>
    </source>
</evidence>
<proteinExistence type="inferred from homology"/>
<dbReference type="PANTHER" id="PTHR38011:SF7">
    <property type="entry name" value="2,5-DIAMINO-6-RIBOSYLAMINO-4(3H)-PYRIMIDINONE 5'-PHOSPHATE REDUCTASE"/>
    <property type="match status" value="1"/>
</dbReference>
<dbReference type="CDD" id="cd01284">
    <property type="entry name" value="Riboflavin_deaminase-reductase"/>
    <property type="match status" value="1"/>
</dbReference>
<keyword evidence="16" id="KW-1185">Reference proteome</keyword>
<dbReference type="Pfam" id="PF01872">
    <property type="entry name" value="RibD_C"/>
    <property type="match status" value="1"/>
</dbReference>
<comment type="catalytic activity">
    <reaction evidence="10">
        <text>5-amino-6-(5-phospho-D-ribitylamino)uracil + NADP(+) = 5-amino-6-(5-phospho-D-ribosylamino)uracil + NADPH + H(+)</text>
        <dbReference type="Rhea" id="RHEA:17845"/>
        <dbReference type="ChEBI" id="CHEBI:15378"/>
        <dbReference type="ChEBI" id="CHEBI:57783"/>
        <dbReference type="ChEBI" id="CHEBI:58349"/>
        <dbReference type="ChEBI" id="CHEBI:58421"/>
        <dbReference type="ChEBI" id="CHEBI:58453"/>
        <dbReference type="EC" id="1.1.1.193"/>
    </reaction>
</comment>
<dbReference type="NCBIfam" id="TIGR00227">
    <property type="entry name" value="ribD_Cterm"/>
    <property type="match status" value="1"/>
</dbReference>
<comment type="pathway">
    <text evidence="3 10">Cofactor biosynthesis; riboflavin biosynthesis; 5-amino-6-(D-ribitylamino)uracil from GTP: step 3/4.</text>
</comment>
<feature type="binding site" evidence="12">
    <location>
        <position position="162"/>
    </location>
    <ligand>
        <name>NADP(+)</name>
        <dbReference type="ChEBI" id="CHEBI:58349"/>
    </ligand>
</feature>
<keyword evidence="9" id="KW-0511">Multifunctional enzyme</keyword>
<gene>
    <name evidence="15" type="primary">ribD</name>
    <name evidence="15" type="ORF">F3S47_02875</name>
</gene>
<keyword evidence="10 15" id="KW-0378">Hydrolase</keyword>
<feature type="active site" description="Proton donor" evidence="11">
    <location>
        <position position="46"/>
    </location>
</feature>
<comment type="similarity">
    <text evidence="5 10">In the C-terminal section; belongs to the HTP reductase family.</text>
</comment>
<feature type="binding site" evidence="13">
    <location>
        <position position="67"/>
    </location>
    <ligand>
        <name>Zn(2+)</name>
        <dbReference type="ChEBI" id="CHEBI:29105"/>
        <note>catalytic</note>
    </ligand>
</feature>
<evidence type="ECO:0000259" key="14">
    <source>
        <dbReference type="PROSITE" id="PS51747"/>
    </source>
</evidence>
<comment type="pathway">
    <text evidence="2 10">Cofactor biosynthesis; riboflavin biosynthesis; 5-amino-6-(D-ribitylamino)uracil from GTP: step 2/4.</text>
</comment>
<feature type="binding site" evidence="12">
    <location>
        <position position="192"/>
    </location>
    <ligand>
        <name>NADP(+)</name>
        <dbReference type="ChEBI" id="CHEBI:58349"/>
    </ligand>
</feature>
<evidence type="ECO:0000256" key="3">
    <source>
        <dbReference type="ARBA" id="ARBA00004910"/>
    </source>
</evidence>
<comment type="similarity">
    <text evidence="4 10">In the N-terminal section; belongs to the cytidine and deoxycytidylate deaminase family.</text>
</comment>
<dbReference type="SUPFAM" id="SSF53597">
    <property type="entry name" value="Dihydrofolate reductase-like"/>
    <property type="match status" value="1"/>
</dbReference>
<evidence type="ECO:0000256" key="10">
    <source>
        <dbReference type="PIRNR" id="PIRNR006769"/>
    </source>
</evidence>
<dbReference type="PROSITE" id="PS51747">
    <property type="entry name" value="CYT_DCMP_DEAMINASES_2"/>
    <property type="match status" value="1"/>
</dbReference>
<dbReference type="GO" id="GO:0046872">
    <property type="term" value="F:metal ion binding"/>
    <property type="evidence" value="ECO:0007669"/>
    <property type="project" value="UniProtKB-KW"/>
</dbReference>
<feature type="binding site" evidence="12">
    <location>
        <begin position="288"/>
        <end position="294"/>
    </location>
    <ligand>
        <name>NADP(+)</name>
        <dbReference type="ChEBI" id="CHEBI:58349"/>
    </ligand>
</feature>
<dbReference type="InterPro" id="IPR004794">
    <property type="entry name" value="Eubact_RibD"/>
</dbReference>
<evidence type="ECO:0000313" key="16">
    <source>
        <dbReference type="Proteomes" id="UP000326554"/>
    </source>
</evidence>
<dbReference type="EMBL" id="VYQE01000001">
    <property type="protein sequence ID" value="KAA9010716.1"/>
    <property type="molecule type" value="Genomic_DNA"/>
</dbReference>
<dbReference type="PIRSF" id="PIRSF006769">
    <property type="entry name" value="RibD"/>
    <property type="match status" value="1"/>
</dbReference>
<evidence type="ECO:0000256" key="2">
    <source>
        <dbReference type="ARBA" id="ARBA00004882"/>
    </source>
</evidence>
<comment type="cofactor">
    <cofactor evidence="10 13">
        <name>Zn(2+)</name>
        <dbReference type="ChEBI" id="CHEBI:29105"/>
    </cofactor>
    <text evidence="10 13">Binds 1 zinc ion.</text>
</comment>
<keyword evidence="7 10" id="KW-0521">NADP</keyword>
<dbReference type="GO" id="GO:0008703">
    <property type="term" value="F:5-amino-6-(5-phosphoribosylamino)uracil reductase activity"/>
    <property type="evidence" value="ECO:0007669"/>
    <property type="project" value="UniProtKB-EC"/>
</dbReference>
<reference evidence="15 16" key="1">
    <citation type="submission" date="2019-09" db="EMBL/GenBank/DDBJ databases">
        <authorList>
            <person name="Park J.-S."/>
            <person name="Choi H.-J."/>
        </authorList>
    </citation>
    <scope>NUCLEOTIDE SEQUENCE [LARGE SCALE GENOMIC DNA]</scope>
    <source>
        <strain evidence="15 16">176SS1-4</strain>
    </source>
</reference>
<feature type="domain" description="CMP/dCMP-type deaminase" evidence="14">
    <location>
        <begin position="1"/>
        <end position="115"/>
    </location>
</feature>
<dbReference type="Gene3D" id="3.40.140.10">
    <property type="entry name" value="Cytidine Deaminase, domain 2"/>
    <property type="match status" value="1"/>
</dbReference>
<dbReference type="Proteomes" id="UP000326554">
    <property type="component" value="Unassembled WGS sequence"/>
</dbReference>
<feature type="binding site" evidence="12">
    <location>
        <position position="160"/>
    </location>
    <ligand>
        <name>substrate</name>
    </ligand>
</feature>
<evidence type="ECO:0000256" key="13">
    <source>
        <dbReference type="PIRSR" id="PIRSR006769-3"/>
    </source>
</evidence>
<dbReference type="AlphaFoldDB" id="A0A5J5GQU7"/>
<feature type="binding site" evidence="12">
    <location>
        <position position="146"/>
    </location>
    <ligand>
        <name>NADP(+)</name>
        <dbReference type="ChEBI" id="CHEBI:58349"/>
    </ligand>
</feature>
<evidence type="ECO:0000256" key="7">
    <source>
        <dbReference type="ARBA" id="ARBA00022857"/>
    </source>
</evidence>
<dbReference type="UniPathway" id="UPA00275">
    <property type="reaction ID" value="UER00401"/>
</dbReference>
<feature type="binding site" evidence="12">
    <location>
        <position position="199"/>
    </location>
    <ligand>
        <name>NADP(+)</name>
        <dbReference type="ChEBI" id="CHEBI:58349"/>
    </ligand>
</feature>
<dbReference type="PANTHER" id="PTHR38011">
    <property type="entry name" value="DIHYDROFOLATE REDUCTASE FAMILY PROTEIN (AFU_ORTHOLOGUE AFUA_8G06820)"/>
    <property type="match status" value="1"/>
</dbReference>
<feature type="binding site" evidence="13">
    <location>
        <position position="76"/>
    </location>
    <ligand>
        <name>Zn(2+)</name>
        <dbReference type="ChEBI" id="CHEBI:29105"/>
        <note>catalytic</note>
    </ligand>
</feature>
<dbReference type="Pfam" id="PF00383">
    <property type="entry name" value="dCMP_cyt_deam_1"/>
    <property type="match status" value="1"/>
</dbReference>
<dbReference type="InterPro" id="IPR002125">
    <property type="entry name" value="CMP_dCMP_dom"/>
</dbReference>
<name>A0A5J5GQU7_9RHOB</name>
<feature type="binding site" evidence="12">
    <location>
        <position position="196"/>
    </location>
    <ligand>
        <name>substrate</name>
    </ligand>
</feature>
<dbReference type="Gene3D" id="3.40.430.10">
    <property type="entry name" value="Dihydrofolate Reductase, subunit A"/>
    <property type="match status" value="1"/>
</dbReference>
<feature type="binding site" evidence="12">
    <location>
        <position position="188"/>
    </location>
    <ligand>
        <name>NADP(+)</name>
        <dbReference type="ChEBI" id="CHEBI:58349"/>
    </ligand>
</feature>
<comment type="function">
    <text evidence="1 10">Converts 2,5-diamino-6-(ribosylamino)-4(3h)-pyrimidinone 5'-phosphate into 5-amino-6-(ribosylamino)-2,4(1h,3h)-pyrimidinedione 5'-phosphate.</text>
</comment>
<dbReference type="EC" id="3.5.4.26" evidence="10"/>
<dbReference type="EC" id="1.1.1.193" evidence="10"/>
<sequence>MGQALALGRRGLGRTWPNPAVGCVIVRDGRVIARARTTDGGRPHAETAALAQCDPRGATAYVTLEPCAHVGETPACAAELARAGVARVVIGTGDPDPRTSGRGIAMLREAGVEVETACREAEARADLAGFLTRVTKGRPRVTLKLAASLDGRIATASGESRWITAAPARQLVHAWRARSDAVLVGGGTARADDPSLTVRGWHHDRQPVRVVFSRMLDLPHPSALSTTISQAPLWLCHGPDAPDEVRSLWAGAGATLIETAVTGGQLDPGPALQALGRAGLTSVFCEGGGSLAAALLDADLVDELICFTAGLAIGAEGTPMLGAMGISRLADAPCFALGESRPIGPDVLHRWTRS</sequence>
<dbReference type="GO" id="GO:0050661">
    <property type="term" value="F:NADP binding"/>
    <property type="evidence" value="ECO:0007669"/>
    <property type="project" value="InterPro"/>
</dbReference>
<dbReference type="GO" id="GO:0008835">
    <property type="term" value="F:diaminohydroxyphosphoribosylaminopyrimidine deaminase activity"/>
    <property type="evidence" value="ECO:0007669"/>
    <property type="project" value="UniProtKB-EC"/>
</dbReference>